<keyword evidence="8" id="KW-1185">Reference proteome</keyword>
<reference evidence="7 8" key="1">
    <citation type="journal article" date="2024" name="G3 (Bethesda)">
        <title>Genome assembly of Hibiscus sabdariffa L. provides insights into metabolisms of medicinal natural products.</title>
        <authorList>
            <person name="Kim T."/>
        </authorList>
    </citation>
    <scope>NUCLEOTIDE SEQUENCE [LARGE SCALE GENOMIC DNA]</scope>
    <source>
        <strain evidence="7">TK-2024</strain>
        <tissue evidence="7">Old leaves</tissue>
    </source>
</reference>
<dbReference type="InterPro" id="IPR041118">
    <property type="entry name" value="Rx_N"/>
</dbReference>
<keyword evidence="1" id="KW-0677">Repeat</keyword>
<dbReference type="Proteomes" id="UP001472677">
    <property type="component" value="Unassembled WGS sequence"/>
</dbReference>
<dbReference type="Gene3D" id="3.40.50.300">
    <property type="entry name" value="P-loop containing nucleotide triphosphate hydrolases"/>
    <property type="match status" value="1"/>
</dbReference>
<evidence type="ECO:0000256" key="3">
    <source>
        <dbReference type="ARBA" id="ARBA00022821"/>
    </source>
</evidence>
<dbReference type="InterPro" id="IPR044974">
    <property type="entry name" value="Disease_R_plants"/>
</dbReference>
<evidence type="ECO:0000313" key="7">
    <source>
        <dbReference type="EMBL" id="KAK8587520.1"/>
    </source>
</evidence>
<feature type="domain" description="Disease resistance N-terminal" evidence="5">
    <location>
        <begin position="5"/>
        <end position="87"/>
    </location>
</feature>
<feature type="domain" description="Disease resistance R13L4/SHOC-2-like LRR" evidence="6">
    <location>
        <begin position="398"/>
        <end position="668"/>
    </location>
</feature>
<evidence type="ECO:0000313" key="8">
    <source>
        <dbReference type="Proteomes" id="UP001472677"/>
    </source>
</evidence>
<keyword evidence="3" id="KW-0611">Plant defense</keyword>
<dbReference type="Pfam" id="PF18052">
    <property type="entry name" value="Rx_N"/>
    <property type="match status" value="1"/>
</dbReference>
<dbReference type="Gene3D" id="1.20.5.4130">
    <property type="match status" value="1"/>
</dbReference>
<evidence type="ECO:0000259" key="4">
    <source>
        <dbReference type="Pfam" id="PF00931"/>
    </source>
</evidence>
<dbReference type="InterPro" id="IPR027417">
    <property type="entry name" value="P-loop_NTPase"/>
</dbReference>
<sequence>MAEAAVSFVAERLTDMLQEIDFHTDVRKQVERLQEELVRMRCFLKDADEKQDDDGRVRNWVSDIRNVAYDAEDLIDRFLLKMDALKPNKFYKRYASVFKEWKQRSTMADELLYIQERIINISTSRETYGIRNIGEGISTARERLRKLRRSSPRGEEKDIVGLDNDITKLATQLVQTDDQWHAISIVGMGGIGKTTLAKKVYNHGDIQARFPSRAWVYVSQDYSTKDLLEAIIKQVGSARRKLETMEEEELEAILYEHLRRQRLWIAEGLIPQQGERMEDIAEDYLTELVQRNMVQVAKWSVNERVKQCRLHDLLRDLSVLKAKAESFIEIQGHQGLNPSVKSRRYAIYSKFQWPQSKYTNPHLRSLAFFRVDQNQSQAIYYINDPYKMESSDLEYIGKSFRLLRILELEGLPCTKVSSIIGALLHLKYLGLRKTNLQELSPAISSLRNLLTLDVAENAHLTAIPNIIWKLIKLRHLYMRGHKFGGPLRIDTLQHLQVLSEMNVEKWMQNNPAKLTSLRKLGIRGNFSFKTNEIVNSLLALEQLQSLYLRTEDADFPSLAQLSGLQKLIKLRLEGRASQLPSSHEFPPNLTQLTLENTHLKQDSVRILENLPRLLIMRLRARSYDGKEMTISANGFPQLEFLEFHSLESLEVLNLEEGAVQRLRSFRIISCGNLKMLPEGTKSLGALRELNIEGMPKAFVDKVRGEDFYKVQHVPSIIFD</sequence>
<dbReference type="EMBL" id="JBBPBM010000004">
    <property type="protein sequence ID" value="KAK8587520.1"/>
    <property type="molecule type" value="Genomic_DNA"/>
</dbReference>
<dbReference type="InterPro" id="IPR055414">
    <property type="entry name" value="LRR_R13L4/SHOC2-like"/>
</dbReference>
<dbReference type="InterPro" id="IPR002182">
    <property type="entry name" value="NB-ARC"/>
</dbReference>
<keyword evidence="2" id="KW-0547">Nucleotide-binding</keyword>
<name>A0ABR2FTG9_9ROSI</name>
<dbReference type="CDD" id="cd14798">
    <property type="entry name" value="RX-CC_like"/>
    <property type="match status" value="1"/>
</dbReference>
<dbReference type="PANTHER" id="PTHR23155">
    <property type="entry name" value="DISEASE RESISTANCE PROTEIN RP"/>
    <property type="match status" value="1"/>
</dbReference>
<evidence type="ECO:0000256" key="2">
    <source>
        <dbReference type="ARBA" id="ARBA00022741"/>
    </source>
</evidence>
<feature type="domain" description="NB-ARC" evidence="4">
    <location>
        <begin position="164"/>
        <end position="263"/>
    </location>
</feature>
<dbReference type="SUPFAM" id="SSF52058">
    <property type="entry name" value="L domain-like"/>
    <property type="match status" value="1"/>
</dbReference>
<dbReference type="Pfam" id="PF00931">
    <property type="entry name" value="NB-ARC"/>
    <property type="match status" value="1"/>
</dbReference>
<comment type="caution">
    <text evidence="7">The sequence shown here is derived from an EMBL/GenBank/DDBJ whole genome shotgun (WGS) entry which is preliminary data.</text>
</comment>
<gene>
    <name evidence="7" type="ORF">V6N12_022007</name>
</gene>
<protein>
    <submittedName>
        <fullName evidence="7">Uncharacterized protein</fullName>
    </submittedName>
</protein>
<dbReference type="SUPFAM" id="SSF52540">
    <property type="entry name" value="P-loop containing nucleoside triphosphate hydrolases"/>
    <property type="match status" value="1"/>
</dbReference>
<dbReference type="PRINTS" id="PR00364">
    <property type="entry name" value="DISEASERSIST"/>
</dbReference>
<evidence type="ECO:0000256" key="1">
    <source>
        <dbReference type="ARBA" id="ARBA00022737"/>
    </source>
</evidence>
<dbReference type="Gene3D" id="3.80.10.10">
    <property type="entry name" value="Ribonuclease Inhibitor"/>
    <property type="match status" value="1"/>
</dbReference>
<accession>A0ABR2FTG9</accession>
<dbReference type="InterPro" id="IPR038005">
    <property type="entry name" value="RX-like_CC"/>
</dbReference>
<evidence type="ECO:0000259" key="5">
    <source>
        <dbReference type="Pfam" id="PF18052"/>
    </source>
</evidence>
<dbReference type="PANTHER" id="PTHR23155:SF1193">
    <property type="entry name" value="DISEASE RESISTANCE PROTEIN RPP13-RELATED"/>
    <property type="match status" value="1"/>
</dbReference>
<proteinExistence type="predicted"/>
<evidence type="ECO:0000259" key="6">
    <source>
        <dbReference type="Pfam" id="PF23598"/>
    </source>
</evidence>
<dbReference type="InterPro" id="IPR032675">
    <property type="entry name" value="LRR_dom_sf"/>
</dbReference>
<organism evidence="7 8">
    <name type="scientific">Hibiscus sabdariffa</name>
    <name type="common">roselle</name>
    <dbReference type="NCBI Taxonomy" id="183260"/>
    <lineage>
        <taxon>Eukaryota</taxon>
        <taxon>Viridiplantae</taxon>
        <taxon>Streptophyta</taxon>
        <taxon>Embryophyta</taxon>
        <taxon>Tracheophyta</taxon>
        <taxon>Spermatophyta</taxon>
        <taxon>Magnoliopsida</taxon>
        <taxon>eudicotyledons</taxon>
        <taxon>Gunneridae</taxon>
        <taxon>Pentapetalae</taxon>
        <taxon>rosids</taxon>
        <taxon>malvids</taxon>
        <taxon>Malvales</taxon>
        <taxon>Malvaceae</taxon>
        <taxon>Malvoideae</taxon>
        <taxon>Hibiscus</taxon>
    </lineage>
</organism>
<dbReference type="Pfam" id="PF23598">
    <property type="entry name" value="LRR_14"/>
    <property type="match status" value="1"/>
</dbReference>